<sequence>MEMPFPELCTPYSVLRMYVQFSGLSLWESDASAFGSVSGLSSLDVWSGFSDTTNLPLNHPLLFN</sequence>
<accession>A0A8H7YXB0</accession>
<reference evidence="1 2" key="1">
    <citation type="submission" date="2021-01" db="EMBL/GenBank/DDBJ databases">
        <title>Chromosome-level genome assembly of a human fungal pathogen reveals clustering of transcriptionally co-regulated genes.</title>
        <authorList>
            <person name="Voorhies M."/>
            <person name="Cohen S."/>
            <person name="Shea T.P."/>
            <person name="Petrus S."/>
            <person name="Munoz J.F."/>
            <person name="Poplawski S."/>
            <person name="Goldman W.E."/>
            <person name="Michael T."/>
            <person name="Cuomo C.A."/>
            <person name="Sil A."/>
            <person name="Beyhan S."/>
        </authorList>
    </citation>
    <scope>NUCLEOTIDE SEQUENCE [LARGE SCALE GENOMIC DNA]</scope>
    <source>
        <strain evidence="1 2">G184AR</strain>
    </source>
</reference>
<dbReference type="AlphaFoldDB" id="A0A8H7YXB0"/>
<gene>
    <name evidence="1" type="ORF">I7I52_10739</name>
</gene>
<name>A0A8H7YXB0_AJECA</name>
<protein>
    <submittedName>
        <fullName evidence="1">Uncharacterized protein</fullName>
    </submittedName>
</protein>
<dbReference type="OrthoDB" id="10564540at2759"/>
<comment type="caution">
    <text evidence="1">The sequence shown here is derived from an EMBL/GenBank/DDBJ whole genome shotgun (WGS) entry which is preliminary data.</text>
</comment>
<proteinExistence type="predicted"/>
<dbReference type="VEuPathDB" id="FungiDB:I7I52_10739"/>
<evidence type="ECO:0000313" key="2">
    <source>
        <dbReference type="Proteomes" id="UP000670092"/>
    </source>
</evidence>
<organism evidence="1 2">
    <name type="scientific">Ajellomyces capsulatus</name>
    <name type="common">Darling's disease fungus</name>
    <name type="synonym">Histoplasma capsulatum</name>
    <dbReference type="NCBI Taxonomy" id="5037"/>
    <lineage>
        <taxon>Eukaryota</taxon>
        <taxon>Fungi</taxon>
        <taxon>Dikarya</taxon>
        <taxon>Ascomycota</taxon>
        <taxon>Pezizomycotina</taxon>
        <taxon>Eurotiomycetes</taxon>
        <taxon>Eurotiomycetidae</taxon>
        <taxon>Onygenales</taxon>
        <taxon>Ajellomycetaceae</taxon>
        <taxon>Histoplasma</taxon>
    </lineage>
</organism>
<dbReference type="Proteomes" id="UP000670092">
    <property type="component" value="Unassembled WGS sequence"/>
</dbReference>
<dbReference type="EMBL" id="JAEVHI010000002">
    <property type="protein sequence ID" value="KAG5300189.1"/>
    <property type="molecule type" value="Genomic_DNA"/>
</dbReference>
<evidence type="ECO:0000313" key="1">
    <source>
        <dbReference type="EMBL" id="KAG5300189.1"/>
    </source>
</evidence>